<evidence type="ECO:0000256" key="2">
    <source>
        <dbReference type="ARBA" id="ARBA00022448"/>
    </source>
</evidence>
<gene>
    <name evidence="11" type="ORF">MSPICULIGERA_LOCUS1679</name>
</gene>
<dbReference type="Proteomes" id="UP001177023">
    <property type="component" value="Unassembled WGS sequence"/>
</dbReference>
<evidence type="ECO:0000259" key="10">
    <source>
        <dbReference type="Pfam" id="PF07885"/>
    </source>
</evidence>
<keyword evidence="7 8" id="KW-0407">Ion channel</keyword>
<feature type="transmembrane region" description="Helical" evidence="9">
    <location>
        <begin position="131"/>
        <end position="155"/>
    </location>
</feature>
<feature type="transmembrane region" description="Helical" evidence="9">
    <location>
        <begin position="229"/>
        <end position="255"/>
    </location>
</feature>
<feature type="domain" description="Potassium channel" evidence="10">
    <location>
        <begin position="182"/>
        <end position="254"/>
    </location>
</feature>
<dbReference type="GO" id="GO:0022841">
    <property type="term" value="F:potassium ion leak channel activity"/>
    <property type="evidence" value="ECO:0007669"/>
    <property type="project" value="TreeGrafter"/>
</dbReference>
<keyword evidence="6 9" id="KW-0472">Membrane</keyword>
<evidence type="ECO:0000256" key="5">
    <source>
        <dbReference type="ARBA" id="ARBA00023065"/>
    </source>
</evidence>
<dbReference type="PANTHER" id="PTHR11003">
    <property type="entry name" value="POTASSIUM CHANNEL, SUBFAMILY K"/>
    <property type="match status" value="1"/>
</dbReference>
<evidence type="ECO:0000313" key="12">
    <source>
        <dbReference type="Proteomes" id="UP001177023"/>
    </source>
</evidence>
<dbReference type="PANTHER" id="PTHR11003:SF156">
    <property type="entry name" value="POTASSIUM CHANNEL DOMAIN-CONTAINING PROTEIN"/>
    <property type="match status" value="1"/>
</dbReference>
<feature type="domain" description="Potassium channel" evidence="10">
    <location>
        <begin position="95"/>
        <end position="156"/>
    </location>
</feature>
<reference evidence="11" key="1">
    <citation type="submission" date="2023-06" db="EMBL/GenBank/DDBJ databases">
        <authorList>
            <person name="Delattre M."/>
        </authorList>
    </citation>
    <scope>NUCLEOTIDE SEQUENCE</scope>
    <source>
        <strain evidence="11">AF72</strain>
    </source>
</reference>
<keyword evidence="5 8" id="KW-0406">Ion transport</keyword>
<keyword evidence="12" id="KW-1185">Reference proteome</keyword>
<sequence>MRLLGSYPPTRIARSQTTISLRGGYLVSRSIEIPYETQRRNVHLAQIQKAQEALLAVDIESDPQNITLTSRLDHLTYVTLLAYEKGIKPIDLQNSTFSTKWGMPSAIFFTTTVLTSIGYGHLIPISTKGQIFCMAYALLGIPLTLITIADVAKFFSDRLGGKDDPFAEVAANRRIQVIGVLMLYMAIWAWIFIRLEDWNFLDSFYFCLVSLLTIGFGDKVPTGKSELDVAISTAFLFIGLVLTTLTVEVVGSVAIEKMHSLGISDFFKGRHTFAMFRKIRPDDSKELWFAYVPKDAGRIPYIDESARDSVRNAKLFDY</sequence>
<evidence type="ECO:0000256" key="9">
    <source>
        <dbReference type="SAM" id="Phobius"/>
    </source>
</evidence>
<dbReference type="AlphaFoldDB" id="A0AA36FUJ3"/>
<dbReference type="GO" id="GO:0005886">
    <property type="term" value="C:plasma membrane"/>
    <property type="evidence" value="ECO:0007669"/>
    <property type="project" value="TreeGrafter"/>
</dbReference>
<accession>A0AA36FUJ3</accession>
<proteinExistence type="inferred from homology"/>
<comment type="subcellular location">
    <subcellularLocation>
        <location evidence="1">Membrane</location>
        <topology evidence="1">Multi-pass membrane protein</topology>
    </subcellularLocation>
</comment>
<comment type="similarity">
    <text evidence="8">Belongs to the two pore domain potassium channel (TC 1.A.1.8) family.</text>
</comment>
<name>A0AA36FUJ3_9BILA</name>
<organism evidence="11 12">
    <name type="scientific">Mesorhabditis spiculigera</name>
    <dbReference type="NCBI Taxonomy" id="96644"/>
    <lineage>
        <taxon>Eukaryota</taxon>
        <taxon>Metazoa</taxon>
        <taxon>Ecdysozoa</taxon>
        <taxon>Nematoda</taxon>
        <taxon>Chromadorea</taxon>
        <taxon>Rhabditida</taxon>
        <taxon>Rhabditina</taxon>
        <taxon>Rhabditomorpha</taxon>
        <taxon>Rhabditoidea</taxon>
        <taxon>Rhabditidae</taxon>
        <taxon>Mesorhabditinae</taxon>
        <taxon>Mesorhabditis</taxon>
    </lineage>
</organism>
<dbReference type="Gene3D" id="1.10.287.70">
    <property type="match status" value="1"/>
</dbReference>
<evidence type="ECO:0000313" key="11">
    <source>
        <dbReference type="EMBL" id="CAJ0560920.1"/>
    </source>
</evidence>
<feature type="transmembrane region" description="Helical" evidence="9">
    <location>
        <begin position="200"/>
        <end position="217"/>
    </location>
</feature>
<protein>
    <recommendedName>
        <fullName evidence="10">Potassium channel domain-containing protein</fullName>
    </recommendedName>
</protein>
<dbReference type="GO" id="GO:0015271">
    <property type="term" value="F:outward rectifier potassium channel activity"/>
    <property type="evidence" value="ECO:0007669"/>
    <property type="project" value="TreeGrafter"/>
</dbReference>
<feature type="transmembrane region" description="Helical" evidence="9">
    <location>
        <begin position="175"/>
        <end position="193"/>
    </location>
</feature>
<evidence type="ECO:0000256" key="7">
    <source>
        <dbReference type="ARBA" id="ARBA00023303"/>
    </source>
</evidence>
<dbReference type="EMBL" id="CATQJA010000511">
    <property type="protein sequence ID" value="CAJ0560920.1"/>
    <property type="molecule type" value="Genomic_DNA"/>
</dbReference>
<dbReference type="InterPro" id="IPR003280">
    <property type="entry name" value="2pore_dom_K_chnl"/>
</dbReference>
<evidence type="ECO:0000256" key="3">
    <source>
        <dbReference type="ARBA" id="ARBA00022692"/>
    </source>
</evidence>
<evidence type="ECO:0000256" key="4">
    <source>
        <dbReference type="ARBA" id="ARBA00022989"/>
    </source>
</evidence>
<keyword evidence="4 9" id="KW-1133">Transmembrane helix</keyword>
<evidence type="ECO:0000256" key="6">
    <source>
        <dbReference type="ARBA" id="ARBA00023136"/>
    </source>
</evidence>
<keyword evidence="2 8" id="KW-0813">Transport</keyword>
<keyword evidence="3 8" id="KW-0812">Transmembrane</keyword>
<dbReference type="SUPFAM" id="SSF81324">
    <property type="entry name" value="Voltage-gated potassium channels"/>
    <property type="match status" value="2"/>
</dbReference>
<comment type="caution">
    <text evidence="11">The sequence shown here is derived from an EMBL/GenBank/DDBJ whole genome shotgun (WGS) entry which is preliminary data.</text>
</comment>
<evidence type="ECO:0000256" key="1">
    <source>
        <dbReference type="ARBA" id="ARBA00004141"/>
    </source>
</evidence>
<feature type="transmembrane region" description="Helical" evidence="9">
    <location>
        <begin position="101"/>
        <end position="119"/>
    </location>
</feature>
<feature type="non-terminal residue" evidence="11">
    <location>
        <position position="1"/>
    </location>
</feature>
<dbReference type="GO" id="GO:0030322">
    <property type="term" value="P:stabilization of membrane potential"/>
    <property type="evidence" value="ECO:0007669"/>
    <property type="project" value="TreeGrafter"/>
</dbReference>
<dbReference type="Pfam" id="PF07885">
    <property type="entry name" value="Ion_trans_2"/>
    <property type="match status" value="2"/>
</dbReference>
<dbReference type="PRINTS" id="PR01333">
    <property type="entry name" value="2POREKCHANEL"/>
</dbReference>
<dbReference type="InterPro" id="IPR013099">
    <property type="entry name" value="K_chnl_dom"/>
</dbReference>
<evidence type="ECO:0000256" key="8">
    <source>
        <dbReference type="RuleBase" id="RU003857"/>
    </source>
</evidence>